<evidence type="ECO:0000313" key="3">
    <source>
        <dbReference type="Proteomes" id="UP000321617"/>
    </source>
</evidence>
<dbReference type="InterPro" id="IPR041656">
    <property type="entry name" value="TPR_5"/>
</dbReference>
<dbReference type="EMBL" id="VLLL01000005">
    <property type="protein sequence ID" value="TWJ15000.1"/>
    <property type="molecule type" value="Genomic_DNA"/>
</dbReference>
<dbReference type="OrthoDB" id="193829at2"/>
<evidence type="ECO:0000259" key="1">
    <source>
        <dbReference type="Pfam" id="PF12688"/>
    </source>
</evidence>
<keyword evidence="3" id="KW-1185">Reference proteome</keyword>
<gene>
    <name evidence="2" type="ORF">LX16_0696</name>
</gene>
<evidence type="ECO:0000313" key="2">
    <source>
        <dbReference type="EMBL" id="TWJ15000.1"/>
    </source>
</evidence>
<dbReference type="RefSeq" id="WP_147132950.1">
    <property type="nucleotide sequence ID" value="NZ_BAABIJ010000001.1"/>
</dbReference>
<dbReference type="InterPro" id="IPR011990">
    <property type="entry name" value="TPR-like_helical_dom_sf"/>
</dbReference>
<dbReference type="Gene3D" id="1.25.40.10">
    <property type="entry name" value="Tetratricopeptide repeat domain"/>
    <property type="match status" value="1"/>
</dbReference>
<protein>
    <submittedName>
        <fullName evidence="2">Tetratricopeptide repeat protein</fullName>
    </submittedName>
</protein>
<sequence>MNIAEWEDRIDDLWRRAGELTPERLLSEIAALTAECPHADGTADFERAGAHDHLDDPDTAIPLYRAALRDGLTGDRHRFAVIQLASSLRNVGSAAEGVDLLTAELDRRSDEYDDAVRAFLSLALIDLGRGREAVATALTALRPHLPAYGRALGEYIALLDGEPETAD</sequence>
<dbReference type="Pfam" id="PF12688">
    <property type="entry name" value="TPR_5"/>
    <property type="match status" value="1"/>
</dbReference>
<comment type="caution">
    <text evidence="2">The sequence shown here is derived from an EMBL/GenBank/DDBJ whole genome shotgun (WGS) entry which is preliminary data.</text>
</comment>
<dbReference type="SUPFAM" id="SSF48452">
    <property type="entry name" value="TPR-like"/>
    <property type="match status" value="1"/>
</dbReference>
<proteinExistence type="predicted"/>
<accession>A0A562VAT9</accession>
<dbReference type="Proteomes" id="UP000321617">
    <property type="component" value="Unassembled WGS sequence"/>
</dbReference>
<dbReference type="AlphaFoldDB" id="A0A562VAT9"/>
<feature type="domain" description="Tetratrico peptide repeat group 5" evidence="1">
    <location>
        <begin position="42"/>
        <end position="159"/>
    </location>
</feature>
<reference evidence="2 3" key="1">
    <citation type="journal article" date="2013" name="Stand. Genomic Sci.">
        <title>Genomic Encyclopedia of Type Strains, Phase I: The one thousand microbial genomes (KMG-I) project.</title>
        <authorList>
            <person name="Kyrpides N.C."/>
            <person name="Woyke T."/>
            <person name="Eisen J.A."/>
            <person name="Garrity G."/>
            <person name="Lilburn T.G."/>
            <person name="Beck B.J."/>
            <person name="Whitman W.B."/>
            <person name="Hugenholtz P."/>
            <person name="Klenk H.P."/>
        </authorList>
    </citation>
    <scope>NUCLEOTIDE SEQUENCE [LARGE SCALE GENOMIC DNA]</scope>
    <source>
        <strain evidence="2 3">DSM 45044</strain>
    </source>
</reference>
<organism evidence="2 3">
    <name type="scientific">Stackebrandtia albiflava</name>
    <dbReference type="NCBI Taxonomy" id="406432"/>
    <lineage>
        <taxon>Bacteria</taxon>
        <taxon>Bacillati</taxon>
        <taxon>Actinomycetota</taxon>
        <taxon>Actinomycetes</taxon>
        <taxon>Glycomycetales</taxon>
        <taxon>Glycomycetaceae</taxon>
        <taxon>Stackebrandtia</taxon>
    </lineage>
</organism>
<name>A0A562VAT9_9ACTN</name>